<reference evidence="10 11" key="1">
    <citation type="submission" date="2019-05" db="EMBL/GenBank/DDBJ databases">
        <title>Streptomyces sp. NEAU-C151, a novel actinomycete isolated from soil.</title>
        <authorList>
            <person name="Han L."/>
            <person name="Jiang H."/>
        </authorList>
    </citation>
    <scope>NUCLEOTIDE SEQUENCE [LARGE SCALE GENOMIC DNA]</scope>
    <source>
        <strain evidence="10 11">NEAU-C151</strain>
    </source>
</reference>
<dbReference type="GO" id="GO:0005886">
    <property type="term" value="C:plasma membrane"/>
    <property type="evidence" value="ECO:0007669"/>
    <property type="project" value="UniProtKB-SubCell"/>
</dbReference>
<gene>
    <name evidence="10" type="ORF">FE633_46460</name>
</gene>
<keyword evidence="7" id="KW-1278">Translocase</keyword>
<dbReference type="EMBL" id="VBZC01000131">
    <property type="protein sequence ID" value="TLS39514.1"/>
    <property type="molecule type" value="Genomic_DNA"/>
</dbReference>
<dbReference type="InterPro" id="IPR003439">
    <property type="entry name" value="ABC_transporter-like_ATP-bd"/>
</dbReference>
<evidence type="ECO:0000256" key="4">
    <source>
        <dbReference type="ARBA" id="ARBA00022737"/>
    </source>
</evidence>
<proteinExistence type="predicted"/>
<keyword evidence="5" id="KW-0547">Nucleotide-binding</keyword>
<accession>A0A5R9FFY7</accession>
<dbReference type="Pfam" id="PF00005">
    <property type="entry name" value="ABC_tran"/>
    <property type="match status" value="2"/>
</dbReference>
<dbReference type="InterPro" id="IPR017871">
    <property type="entry name" value="ABC_transporter-like_CS"/>
</dbReference>
<comment type="subcellular location">
    <subcellularLocation>
        <location evidence="1">Cell membrane</location>
        <topology evidence="1">Peripheral membrane protein</topology>
    </subcellularLocation>
</comment>
<dbReference type="SMART" id="SM00382">
    <property type="entry name" value="AAA"/>
    <property type="match status" value="2"/>
</dbReference>
<dbReference type="InterPro" id="IPR003593">
    <property type="entry name" value="AAA+_ATPase"/>
</dbReference>
<dbReference type="Gene3D" id="3.40.50.300">
    <property type="entry name" value="P-loop containing nucleotide triphosphate hydrolases"/>
    <property type="match status" value="2"/>
</dbReference>
<keyword evidence="3" id="KW-1003">Cell membrane</keyword>
<evidence type="ECO:0000256" key="7">
    <source>
        <dbReference type="ARBA" id="ARBA00022967"/>
    </source>
</evidence>
<keyword evidence="4" id="KW-0677">Repeat</keyword>
<feature type="domain" description="ABC transporter" evidence="9">
    <location>
        <begin position="255"/>
        <end position="502"/>
    </location>
</feature>
<keyword evidence="6 10" id="KW-0067">ATP-binding</keyword>
<name>A0A5R9FFY7_9ACTN</name>
<evidence type="ECO:0000259" key="9">
    <source>
        <dbReference type="PROSITE" id="PS50893"/>
    </source>
</evidence>
<protein>
    <submittedName>
        <fullName evidence="10">Sugar ABC transporter ATP-binding protein</fullName>
    </submittedName>
</protein>
<dbReference type="InterPro" id="IPR050107">
    <property type="entry name" value="ABC_carbohydrate_import_ATPase"/>
</dbReference>
<dbReference type="AlphaFoldDB" id="A0A5R9FFY7"/>
<sequence>MAPEPPLLTMSGITKSFPGVRALDGVDLDVQTGEVHCLLGQNGAGKSTLIKVLAGAHQPDDGTIGWRGEQVTLRSPIAAMRLGIATIYQELDLVEGLSVAENVYLGHEPTAAGFVVRGKDARASTAAILKRLGHSEIDPGRLVGDLSAAQQQIVSMARALSHDVRLIVMDEPSAALDPDEVDNLFRIVGDLTAEGVAVVYISHRLEEIRRIGDRVTVLKDGRAVAGGLPAKSTPTREVVALMTGRNVEYVFPDRPEYQDLPDPVLEVQGLARDGEFAPLDLTLRPGEIVGLAGLVGSGRSEILETIYGARKPTAGQVLVDGRPLRPGSVRAAVRAGLGLAPEERKAQALLMLESVTRNVSVSSMSRFSYGGWLDRGAEREAAHKATRELSLRPDNPSVPVRTLSGGNQQKAVLARWLLRGCRVLLLDEPTRGVDVGARAELYAVIRRLADDGLAVLLVSSEVPEVLGLADRVLVLREGHVVHTAPARELDEHRVLDLVMEGTPAS</sequence>
<evidence type="ECO:0000256" key="8">
    <source>
        <dbReference type="ARBA" id="ARBA00023136"/>
    </source>
</evidence>
<dbReference type="Proteomes" id="UP000305906">
    <property type="component" value="Unassembled WGS sequence"/>
</dbReference>
<dbReference type="PANTHER" id="PTHR43790">
    <property type="entry name" value="CARBOHYDRATE TRANSPORT ATP-BINDING PROTEIN MG119-RELATED"/>
    <property type="match status" value="1"/>
</dbReference>
<keyword evidence="8" id="KW-0472">Membrane</keyword>
<evidence type="ECO:0000256" key="2">
    <source>
        <dbReference type="ARBA" id="ARBA00022448"/>
    </source>
</evidence>
<dbReference type="InterPro" id="IPR027417">
    <property type="entry name" value="P-loop_NTPase"/>
</dbReference>
<dbReference type="CDD" id="cd03215">
    <property type="entry name" value="ABC_Carb_Monos_II"/>
    <property type="match status" value="1"/>
</dbReference>
<keyword evidence="2" id="KW-0813">Transport</keyword>
<organism evidence="10 11">
    <name type="scientific">Streptomyces montanus</name>
    <dbReference type="NCBI Taxonomy" id="2580423"/>
    <lineage>
        <taxon>Bacteria</taxon>
        <taxon>Bacillati</taxon>
        <taxon>Actinomycetota</taxon>
        <taxon>Actinomycetes</taxon>
        <taxon>Kitasatosporales</taxon>
        <taxon>Streptomycetaceae</taxon>
        <taxon>Streptomyces</taxon>
    </lineage>
</organism>
<comment type="caution">
    <text evidence="10">The sequence shown here is derived from an EMBL/GenBank/DDBJ whole genome shotgun (WGS) entry which is preliminary data.</text>
</comment>
<keyword evidence="11" id="KW-1185">Reference proteome</keyword>
<dbReference type="GO" id="GO:0005524">
    <property type="term" value="F:ATP binding"/>
    <property type="evidence" value="ECO:0007669"/>
    <property type="project" value="UniProtKB-KW"/>
</dbReference>
<dbReference type="CDD" id="cd03216">
    <property type="entry name" value="ABC_Carb_Monos_I"/>
    <property type="match status" value="1"/>
</dbReference>
<dbReference type="FunFam" id="3.40.50.300:FF:000127">
    <property type="entry name" value="Ribose import ATP-binding protein RbsA"/>
    <property type="match status" value="1"/>
</dbReference>
<dbReference type="GO" id="GO:0016887">
    <property type="term" value="F:ATP hydrolysis activity"/>
    <property type="evidence" value="ECO:0007669"/>
    <property type="project" value="InterPro"/>
</dbReference>
<evidence type="ECO:0000256" key="1">
    <source>
        <dbReference type="ARBA" id="ARBA00004202"/>
    </source>
</evidence>
<dbReference type="PROSITE" id="PS50893">
    <property type="entry name" value="ABC_TRANSPORTER_2"/>
    <property type="match status" value="2"/>
</dbReference>
<dbReference type="RefSeq" id="WP_138051192.1">
    <property type="nucleotide sequence ID" value="NZ_VBZC01000131.1"/>
</dbReference>
<evidence type="ECO:0000313" key="11">
    <source>
        <dbReference type="Proteomes" id="UP000305906"/>
    </source>
</evidence>
<evidence type="ECO:0000313" key="10">
    <source>
        <dbReference type="EMBL" id="TLS39514.1"/>
    </source>
</evidence>
<dbReference type="SUPFAM" id="SSF52540">
    <property type="entry name" value="P-loop containing nucleoside triphosphate hydrolases"/>
    <property type="match status" value="2"/>
</dbReference>
<dbReference type="PANTHER" id="PTHR43790:SF9">
    <property type="entry name" value="GALACTOFURANOSE TRANSPORTER ATP-BINDING PROTEIN YTFR"/>
    <property type="match status" value="1"/>
</dbReference>
<dbReference type="PROSITE" id="PS00211">
    <property type="entry name" value="ABC_TRANSPORTER_1"/>
    <property type="match status" value="1"/>
</dbReference>
<evidence type="ECO:0000256" key="5">
    <source>
        <dbReference type="ARBA" id="ARBA00022741"/>
    </source>
</evidence>
<feature type="domain" description="ABC transporter" evidence="9">
    <location>
        <begin position="8"/>
        <end position="245"/>
    </location>
</feature>
<evidence type="ECO:0000256" key="3">
    <source>
        <dbReference type="ARBA" id="ARBA00022475"/>
    </source>
</evidence>
<evidence type="ECO:0000256" key="6">
    <source>
        <dbReference type="ARBA" id="ARBA00022840"/>
    </source>
</evidence>